<feature type="domain" description="Ubiquitin-like" evidence="16">
    <location>
        <begin position="1"/>
        <end position="73"/>
    </location>
</feature>
<dbReference type="InterPro" id="IPR029071">
    <property type="entry name" value="Ubiquitin-like_domsf"/>
</dbReference>
<protein>
    <recommendedName>
        <fullName evidence="4">very-long-chain enoyl-CoA reductase</fullName>
        <ecNumber evidence="4">1.3.1.93</ecNumber>
    </recommendedName>
</protein>
<evidence type="ECO:0000259" key="16">
    <source>
        <dbReference type="PROSITE" id="PS50053"/>
    </source>
</evidence>
<dbReference type="Pfam" id="PF21696">
    <property type="entry name" value="TECR_N"/>
    <property type="match status" value="1"/>
</dbReference>
<evidence type="ECO:0000256" key="14">
    <source>
        <dbReference type="ARBA" id="ARBA00023160"/>
    </source>
</evidence>
<dbReference type="InterPro" id="IPR000626">
    <property type="entry name" value="Ubiquitin-like_dom"/>
</dbReference>
<feature type="transmembrane region" description="Helical" evidence="15">
    <location>
        <begin position="218"/>
        <end position="240"/>
    </location>
</feature>
<dbReference type="InterPro" id="IPR001104">
    <property type="entry name" value="3-oxo-5_a-steroid_4-DH_C"/>
</dbReference>
<comment type="subcellular location">
    <subcellularLocation>
        <location evidence="1">Endoplasmic reticulum membrane</location>
        <topology evidence="1">Multi-pass membrane protein</topology>
    </subcellularLocation>
</comment>
<keyword evidence="13 15" id="KW-0472">Membrane</keyword>
<evidence type="ECO:0000256" key="2">
    <source>
        <dbReference type="ARBA" id="ARBA00005194"/>
    </source>
</evidence>
<evidence type="ECO:0000256" key="1">
    <source>
        <dbReference type="ARBA" id="ARBA00004477"/>
    </source>
</evidence>
<dbReference type="InterPro" id="IPR049127">
    <property type="entry name" value="TECR-like_N"/>
</dbReference>
<proteinExistence type="inferred from homology"/>
<dbReference type="GO" id="GO:0102758">
    <property type="term" value="F:very-long-chain enoyl-CoA reductase activity"/>
    <property type="evidence" value="ECO:0007669"/>
    <property type="project" value="UniProtKB-EC"/>
</dbReference>
<evidence type="ECO:0000256" key="8">
    <source>
        <dbReference type="ARBA" id="ARBA00022832"/>
    </source>
</evidence>
<dbReference type="Pfam" id="PF02544">
    <property type="entry name" value="Steroid_dh"/>
    <property type="match status" value="1"/>
</dbReference>
<evidence type="ECO:0000256" key="4">
    <source>
        <dbReference type="ARBA" id="ARBA00012530"/>
    </source>
</evidence>
<dbReference type="GO" id="GO:0042761">
    <property type="term" value="P:very long-chain fatty acid biosynthetic process"/>
    <property type="evidence" value="ECO:0007669"/>
    <property type="project" value="TreeGrafter"/>
</dbReference>
<keyword evidence="12" id="KW-0443">Lipid metabolism</keyword>
<keyword evidence="7" id="KW-0256">Endoplasmic reticulum</keyword>
<evidence type="ECO:0000256" key="12">
    <source>
        <dbReference type="ARBA" id="ARBA00023098"/>
    </source>
</evidence>
<organism evidence="17">
    <name type="scientific">Schizaphis graminum</name>
    <name type="common">Green bug aphid</name>
    <dbReference type="NCBI Taxonomy" id="13262"/>
    <lineage>
        <taxon>Eukaryota</taxon>
        <taxon>Metazoa</taxon>
        <taxon>Ecdysozoa</taxon>
        <taxon>Arthropoda</taxon>
        <taxon>Hexapoda</taxon>
        <taxon>Insecta</taxon>
        <taxon>Pterygota</taxon>
        <taxon>Neoptera</taxon>
        <taxon>Paraneoptera</taxon>
        <taxon>Hemiptera</taxon>
        <taxon>Sternorrhyncha</taxon>
        <taxon>Aphidomorpha</taxon>
        <taxon>Aphidoidea</taxon>
        <taxon>Aphididae</taxon>
        <taxon>Aphidini</taxon>
        <taxon>Schizaphis</taxon>
    </lineage>
</organism>
<comment type="similarity">
    <text evidence="3">Belongs to the steroid 5-alpha reductase family.</text>
</comment>
<dbReference type="SMART" id="SM00213">
    <property type="entry name" value="UBQ"/>
    <property type="match status" value="1"/>
</dbReference>
<keyword evidence="11" id="KW-0560">Oxidoreductase</keyword>
<keyword evidence="6 15" id="KW-0812">Transmembrane</keyword>
<dbReference type="Gene3D" id="3.10.20.90">
    <property type="entry name" value="Phosphatidylinositol 3-kinase Catalytic Subunit, Chain A, domain 1"/>
    <property type="match status" value="1"/>
</dbReference>
<feature type="transmembrane region" description="Helical" evidence="15">
    <location>
        <begin position="159"/>
        <end position="177"/>
    </location>
</feature>
<dbReference type="PANTHER" id="PTHR10556:SF28">
    <property type="entry name" value="VERY-LONG-CHAIN ENOYL-COA REDUCTASE"/>
    <property type="match status" value="1"/>
</dbReference>
<name>A0A2S2PME7_SCHGA</name>
<evidence type="ECO:0000256" key="11">
    <source>
        <dbReference type="ARBA" id="ARBA00023002"/>
    </source>
</evidence>
<dbReference type="InterPro" id="IPR039357">
    <property type="entry name" value="SRD5A/TECR"/>
</dbReference>
<dbReference type="CDD" id="cd01801">
    <property type="entry name" value="Ubl_TECR_like"/>
    <property type="match status" value="1"/>
</dbReference>
<evidence type="ECO:0000256" key="5">
    <source>
        <dbReference type="ARBA" id="ARBA00022516"/>
    </source>
</evidence>
<dbReference type="GO" id="GO:0005789">
    <property type="term" value="C:endoplasmic reticulum membrane"/>
    <property type="evidence" value="ECO:0007669"/>
    <property type="project" value="UniProtKB-SubCell"/>
</dbReference>
<evidence type="ECO:0000256" key="6">
    <source>
        <dbReference type="ARBA" id="ARBA00022692"/>
    </source>
</evidence>
<keyword evidence="8" id="KW-0276">Fatty acid metabolism</keyword>
<dbReference type="EMBL" id="GGMR01017839">
    <property type="protein sequence ID" value="MBY30458.1"/>
    <property type="molecule type" value="Transcribed_RNA"/>
</dbReference>
<evidence type="ECO:0000256" key="3">
    <source>
        <dbReference type="ARBA" id="ARBA00007742"/>
    </source>
</evidence>
<dbReference type="EC" id="1.3.1.93" evidence="4"/>
<dbReference type="PROSITE" id="PS50053">
    <property type="entry name" value="UBIQUITIN_2"/>
    <property type="match status" value="1"/>
</dbReference>
<reference evidence="17" key="1">
    <citation type="submission" date="2018-04" db="EMBL/GenBank/DDBJ databases">
        <title>Transcriptome of Schizaphis graminum biotype I.</title>
        <authorList>
            <person name="Scully E.D."/>
            <person name="Geib S.M."/>
            <person name="Palmer N.A."/>
            <person name="Koch K."/>
            <person name="Bradshaw J."/>
            <person name="Heng-Moss T."/>
            <person name="Sarath G."/>
        </authorList>
    </citation>
    <scope>NUCLEOTIDE SEQUENCE</scope>
</reference>
<dbReference type="FunFam" id="3.10.20.90:FF:000131">
    <property type="entry name" value="trans-2,3-enoyl-CoA reductase-like"/>
    <property type="match status" value="1"/>
</dbReference>
<feature type="transmembrane region" description="Helical" evidence="15">
    <location>
        <begin position="183"/>
        <end position="206"/>
    </location>
</feature>
<dbReference type="PROSITE" id="PS50244">
    <property type="entry name" value="S5A_REDUCTASE"/>
    <property type="match status" value="1"/>
</dbReference>
<keyword evidence="5" id="KW-0444">Lipid biosynthesis</keyword>
<dbReference type="AlphaFoldDB" id="A0A2S2PME7"/>
<evidence type="ECO:0000313" key="17">
    <source>
        <dbReference type="EMBL" id="MBY30458.1"/>
    </source>
</evidence>
<keyword evidence="10 15" id="KW-1133">Transmembrane helix</keyword>
<keyword evidence="14" id="KW-0275">Fatty acid biosynthesis</keyword>
<comment type="pathway">
    <text evidence="2">Lipid metabolism; fatty acid biosynthesis.</text>
</comment>
<evidence type="ECO:0000256" key="9">
    <source>
        <dbReference type="ARBA" id="ARBA00022857"/>
    </source>
</evidence>
<evidence type="ECO:0000256" key="7">
    <source>
        <dbReference type="ARBA" id="ARBA00022824"/>
    </source>
</evidence>
<feature type="transmembrane region" description="Helical" evidence="15">
    <location>
        <begin position="80"/>
        <end position="100"/>
    </location>
</feature>
<sequence>MEIEIVTTTDKNIGKIKVTDASQISDIKKSISKVKSVLYPDRQSIRLEPRGKTLKDTDKVKDLGLKNGSKLYVKDLGPQIGWSTVFMAEYAGPLFVYLIFYARPSLIYGAAANQKMSQVAEVAAYCWSFHYAKRVFETLFVHRFSHNTMPIMNLFKNCSYYWGFTAFVSYFVSHPLYTPPSTIQFYIGLGTFIFCELGNLSIHIALRNLRPPGTKVRRIPVPTINPFTLLFNFVSCPNYTYEVGSWIGFTIMTSSFSAGLFTFAGFYQMAVWALGKHRNYKKEFSDYPKCRKSIIPFLL</sequence>
<dbReference type="SUPFAM" id="SSF54236">
    <property type="entry name" value="Ubiquitin-like"/>
    <property type="match status" value="1"/>
</dbReference>
<evidence type="ECO:0000256" key="10">
    <source>
        <dbReference type="ARBA" id="ARBA00022989"/>
    </source>
</evidence>
<feature type="transmembrane region" description="Helical" evidence="15">
    <location>
        <begin position="246"/>
        <end position="274"/>
    </location>
</feature>
<evidence type="ECO:0000256" key="13">
    <source>
        <dbReference type="ARBA" id="ARBA00023136"/>
    </source>
</evidence>
<dbReference type="PANTHER" id="PTHR10556">
    <property type="entry name" value="3-OXO-5-ALPHA-STEROID 4-DEHYDROGENASE"/>
    <property type="match status" value="1"/>
</dbReference>
<keyword evidence="9" id="KW-0521">NADP</keyword>
<evidence type="ECO:0000256" key="15">
    <source>
        <dbReference type="SAM" id="Phobius"/>
    </source>
</evidence>
<accession>A0A2S2PME7</accession>
<gene>
    <name evidence="17" type="primary">Tecr</name>
    <name evidence="17" type="ORF">g.7218</name>
</gene>